<protein>
    <submittedName>
        <fullName evidence="2">Uncharacterized protein</fullName>
    </submittedName>
</protein>
<keyword evidence="3" id="KW-1185">Reference proteome</keyword>
<name>A0A5B7EDZ2_PORTR</name>
<dbReference type="OrthoDB" id="10266717at2759"/>
<sequence length="825" mass="90711">MYEDGLSQETKTQLLQFLEESRESARMEEEERKNLQRQEQRIMAETLSQSSMQKESDGSSGRCRRVEINVGEEAVVSRSAAGHKRQETEPGPSTTPRSSVASVIKSTSDHLARLHTQAEDEDEDLILLPQEEVDDPECQVIKTSNESPNRGMEVLKIGKRKGHENVEEIGPTPSQPCPSPVIVSPVIGKSRTTSNNTITSTVMSDDDCDPHPMPPPHKSQKIQREKHPTPRVVLVPLSQTISLSKNAISSSEEKQTSPRSTVPTTNNLTVSHIKNTSLHNSPPTGKSSLQKNSISSPMNSPSLSEETVIFNSNSSSSSNLSPSGTPSPSKGASIHTSVKKSGTPNSRLNSMTLSTKRNIASYFKEDSNLSRNCTSPVSSSLGVSIIKSTLSTITTTTSDAAPATSTTITTTTSDKEGEEPENSPDGLPESDTDDKITLRTAVLRSINVFNPKSVSEVILERKQPFPSEAAEKCYYQGPNESQQQCRNRILSLMNDMRICLQQHQHTLPLLPMPLPVTVDWRLKHFSLDRTRPAPRRIAQRKQLDEEMQREEFKRSTRQAAKFSQEALDPIPGPSRTEGTTRGRRLGNGRTLGLRRGKKSAIIPLPKVTSDSDSDLEIGHTSPPLPSSSQSIPLPCPLKAGGIVSESKSKVESQPQHSRKAILLDSGSEGSDNECHVEPGAIRSDSNQCLSPEMQRDAAGSPSDPPSELCIIEDEQVRPKLGRPAIRRVARRGTRRPMPESTGSVPTKIRRTHTLSTENPTTDRVLEQTNQLSPDSSDLTPSFEDPSEWNTEQRQTQEDEQEGEKIPCPICQRLYPLQEIEVSVSM</sequence>
<comment type="caution">
    <text evidence="2">The sequence shown here is derived from an EMBL/GenBank/DDBJ whole genome shotgun (WGS) entry which is preliminary data.</text>
</comment>
<evidence type="ECO:0000313" key="2">
    <source>
        <dbReference type="EMBL" id="MPC31559.1"/>
    </source>
</evidence>
<evidence type="ECO:0000313" key="3">
    <source>
        <dbReference type="Proteomes" id="UP000324222"/>
    </source>
</evidence>
<feature type="region of interest" description="Disordered" evidence="1">
    <location>
        <begin position="1"/>
        <end position="108"/>
    </location>
</feature>
<feature type="compositionally biased region" description="Basic and acidic residues" evidence="1">
    <location>
        <begin position="541"/>
        <end position="554"/>
    </location>
</feature>
<proteinExistence type="predicted"/>
<feature type="compositionally biased region" description="Polar residues" evidence="1">
    <location>
        <begin position="257"/>
        <end position="291"/>
    </location>
</feature>
<feature type="region of interest" description="Disordered" evidence="1">
    <location>
        <begin position="541"/>
        <end position="806"/>
    </location>
</feature>
<feature type="region of interest" description="Disordered" evidence="1">
    <location>
        <begin position="396"/>
        <end position="433"/>
    </location>
</feature>
<dbReference type="Proteomes" id="UP000324222">
    <property type="component" value="Unassembled WGS sequence"/>
</dbReference>
<feature type="compositionally biased region" description="Polar residues" evidence="1">
    <location>
        <begin position="334"/>
        <end position="353"/>
    </location>
</feature>
<evidence type="ECO:0000256" key="1">
    <source>
        <dbReference type="SAM" id="MobiDB-lite"/>
    </source>
</evidence>
<organism evidence="2 3">
    <name type="scientific">Portunus trituberculatus</name>
    <name type="common">Swimming crab</name>
    <name type="synonym">Neptunus trituberculatus</name>
    <dbReference type="NCBI Taxonomy" id="210409"/>
    <lineage>
        <taxon>Eukaryota</taxon>
        <taxon>Metazoa</taxon>
        <taxon>Ecdysozoa</taxon>
        <taxon>Arthropoda</taxon>
        <taxon>Crustacea</taxon>
        <taxon>Multicrustacea</taxon>
        <taxon>Malacostraca</taxon>
        <taxon>Eumalacostraca</taxon>
        <taxon>Eucarida</taxon>
        <taxon>Decapoda</taxon>
        <taxon>Pleocyemata</taxon>
        <taxon>Brachyura</taxon>
        <taxon>Eubrachyura</taxon>
        <taxon>Portunoidea</taxon>
        <taxon>Portunidae</taxon>
        <taxon>Portuninae</taxon>
        <taxon>Portunus</taxon>
    </lineage>
</organism>
<reference evidence="2 3" key="1">
    <citation type="submission" date="2019-05" db="EMBL/GenBank/DDBJ databases">
        <title>Another draft genome of Portunus trituberculatus and its Hox gene families provides insights of decapod evolution.</title>
        <authorList>
            <person name="Jeong J.-H."/>
            <person name="Song I."/>
            <person name="Kim S."/>
            <person name="Choi T."/>
            <person name="Kim D."/>
            <person name="Ryu S."/>
            <person name="Kim W."/>
        </authorList>
    </citation>
    <scope>NUCLEOTIDE SEQUENCE [LARGE SCALE GENOMIC DNA]</scope>
    <source>
        <tissue evidence="2">Muscle</tissue>
    </source>
</reference>
<feature type="compositionally biased region" description="Low complexity" evidence="1">
    <location>
        <begin position="185"/>
        <end position="201"/>
    </location>
</feature>
<feature type="compositionally biased region" description="Basic and acidic residues" evidence="1">
    <location>
        <begin position="19"/>
        <end position="42"/>
    </location>
</feature>
<feature type="compositionally biased region" description="Polar residues" evidence="1">
    <location>
        <begin position="753"/>
        <end position="779"/>
    </location>
</feature>
<feature type="region of interest" description="Disordered" evidence="1">
    <location>
        <begin position="185"/>
        <end position="229"/>
    </location>
</feature>
<feature type="compositionally biased region" description="Basic residues" evidence="1">
    <location>
        <begin position="581"/>
        <end position="598"/>
    </location>
</feature>
<feature type="compositionally biased region" description="Low complexity" evidence="1">
    <location>
        <begin position="396"/>
        <end position="412"/>
    </location>
</feature>
<feature type="compositionally biased region" description="Basic residues" evidence="1">
    <location>
        <begin position="724"/>
        <end position="734"/>
    </location>
</feature>
<feature type="region of interest" description="Disordered" evidence="1">
    <location>
        <begin position="245"/>
        <end position="353"/>
    </location>
</feature>
<feature type="compositionally biased region" description="Acidic residues" evidence="1">
    <location>
        <begin position="416"/>
        <end position="432"/>
    </location>
</feature>
<gene>
    <name evidence="2" type="ORF">E2C01_024853</name>
</gene>
<feature type="compositionally biased region" description="Low complexity" evidence="1">
    <location>
        <begin position="311"/>
        <end position="329"/>
    </location>
</feature>
<dbReference type="EMBL" id="VSRR010002460">
    <property type="protein sequence ID" value="MPC31559.1"/>
    <property type="molecule type" value="Genomic_DNA"/>
</dbReference>
<feature type="compositionally biased region" description="Low complexity" evidence="1">
    <location>
        <begin position="292"/>
        <end position="304"/>
    </location>
</feature>
<accession>A0A5B7EDZ2</accession>
<feature type="compositionally biased region" description="Polar residues" evidence="1">
    <location>
        <begin position="91"/>
        <end position="106"/>
    </location>
</feature>
<dbReference type="AlphaFoldDB" id="A0A5B7EDZ2"/>